<reference evidence="11 12" key="1">
    <citation type="submission" date="2019-06" db="EMBL/GenBank/DDBJ databases">
        <title>Whole genome shotgun sequence of Pseudonocardia hydrocarbonoxydans NBRC 14498.</title>
        <authorList>
            <person name="Hosoyama A."/>
            <person name="Uohara A."/>
            <person name="Ohji S."/>
            <person name="Ichikawa N."/>
        </authorList>
    </citation>
    <scope>NUCLEOTIDE SEQUENCE [LARGE SCALE GENOMIC DNA]</scope>
    <source>
        <strain evidence="11 12">NBRC 14498</strain>
    </source>
</reference>
<dbReference type="RefSeq" id="WP_141277542.1">
    <property type="nucleotide sequence ID" value="NZ_BAAARZ010000034.1"/>
</dbReference>
<keyword evidence="6 11" id="KW-0067">ATP-binding</keyword>
<dbReference type="FunFam" id="3.40.50.300:FF:000134">
    <property type="entry name" value="Iron-enterobactin ABC transporter ATP-binding protein"/>
    <property type="match status" value="1"/>
</dbReference>
<evidence type="ECO:0000256" key="6">
    <source>
        <dbReference type="ARBA" id="ARBA00022840"/>
    </source>
</evidence>
<protein>
    <submittedName>
        <fullName evidence="11">Iron-dicitrate ABC transporter ATP-binding protein</fullName>
    </submittedName>
</protein>
<keyword evidence="12" id="KW-1185">Reference proteome</keyword>
<dbReference type="GO" id="GO:0005886">
    <property type="term" value="C:plasma membrane"/>
    <property type="evidence" value="ECO:0007669"/>
    <property type="project" value="UniProtKB-SubCell"/>
</dbReference>
<evidence type="ECO:0000256" key="4">
    <source>
        <dbReference type="ARBA" id="ARBA00022496"/>
    </source>
</evidence>
<dbReference type="GO" id="GO:0016887">
    <property type="term" value="F:ATP hydrolysis activity"/>
    <property type="evidence" value="ECO:0007669"/>
    <property type="project" value="InterPro"/>
</dbReference>
<comment type="caution">
    <text evidence="11">The sequence shown here is derived from an EMBL/GenBank/DDBJ whole genome shotgun (WGS) entry which is preliminary data.</text>
</comment>
<dbReference type="InterPro" id="IPR003593">
    <property type="entry name" value="AAA+_ATPase"/>
</dbReference>
<dbReference type="Proteomes" id="UP000320338">
    <property type="component" value="Unassembled WGS sequence"/>
</dbReference>
<keyword evidence="9" id="KW-0472">Membrane</keyword>
<keyword evidence="4" id="KW-0410">Iron transport</keyword>
<dbReference type="SUPFAM" id="SSF52540">
    <property type="entry name" value="P-loop containing nucleoside triphosphate hydrolases"/>
    <property type="match status" value="1"/>
</dbReference>
<evidence type="ECO:0000256" key="1">
    <source>
        <dbReference type="ARBA" id="ARBA00004202"/>
    </source>
</evidence>
<gene>
    <name evidence="11" type="ORF">PHY01_12110</name>
</gene>
<dbReference type="AlphaFoldDB" id="A0A4Y3WKA5"/>
<dbReference type="CDD" id="cd03214">
    <property type="entry name" value="ABC_Iron-Siderophores_B12_Hemin"/>
    <property type="match status" value="1"/>
</dbReference>
<dbReference type="InterPro" id="IPR027417">
    <property type="entry name" value="P-loop_NTPase"/>
</dbReference>
<evidence type="ECO:0000256" key="5">
    <source>
        <dbReference type="ARBA" id="ARBA00022741"/>
    </source>
</evidence>
<evidence type="ECO:0000256" key="8">
    <source>
        <dbReference type="ARBA" id="ARBA00023065"/>
    </source>
</evidence>
<evidence type="ECO:0000259" key="10">
    <source>
        <dbReference type="PROSITE" id="PS50893"/>
    </source>
</evidence>
<evidence type="ECO:0000256" key="2">
    <source>
        <dbReference type="ARBA" id="ARBA00022448"/>
    </source>
</evidence>
<organism evidence="11 12">
    <name type="scientific">Pseudonocardia hydrocarbonoxydans</name>
    <dbReference type="NCBI Taxonomy" id="76726"/>
    <lineage>
        <taxon>Bacteria</taxon>
        <taxon>Bacillati</taxon>
        <taxon>Actinomycetota</taxon>
        <taxon>Actinomycetes</taxon>
        <taxon>Pseudonocardiales</taxon>
        <taxon>Pseudonocardiaceae</taxon>
        <taxon>Pseudonocardia</taxon>
    </lineage>
</organism>
<dbReference type="PANTHER" id="PTHR42771:SF2">
    <property type="entry name" value="IRON(3+)-HYDROXAMATE IMPORT ATP-BINDING PROTEIN FHUC"/>
    <property type="match status" value="1"/>
</dbReference>
<evidence type="ECO:0000313" key="12">
    <source>
        <dbReference type="Proteomes" id="UP000320338"/>
    </source>
</evidence>
<dbReference type="SMART" id="SM00382">
    <property type="entry name" value="AAA"/>
    <property type="match status" value="1"/>
</dbReference>
<dbReference type="Pfam" id="PF00005">
    <property type="entry name" value="ABC_tran"/>
    <property type="match status" value="1"/>
</dbReference>
<keyword evidence="7" id="KW-0408">Iron</keyword>
<dbReference type="PANTHER" id="PTHR42771">
    <property type="entry name" value="IRON(3+)-HYDROXAMATE IMPORT ATP-BINDING PROTEIN FHUC"/>
    <property type="match status" value="1"/>
</dbReference>
<keyword evidence="8" id="KW-0406">Ion transport</keyword>
<dbReference type="EMBL" id="BJNG01000012">
    <property type="protein sequence ID" value="GEC18928.1"/>
    <property type="molecule type" value="Genomic_DNA"/>
</dbReference>
<dbReference type="Gene3D" id="3.40.50.300">
    <property type="entry name" value="P-loop containing nucleotide triphosphate hydrolases"/>
    <property type="match status" value="1"/>
</dbReference>
<evidence type="ECO:0000256" key="9">
    <source>
        <dbReference type="ARBA" id="ARBA00023136"/>
    </source>
</evidence>
<keyword evidence="2" id="KW-0813">Transport</keyword>
<dbReference type="InterPro" id="IPR003439">
    <property type="entry name" value="ABC_transporter-like_ATP-bd"/>
</dbReference>
<evidence type="ECO:0000256" key="3">
    <source>
        <dbReference type="ARBA" id="ARBA00022475"/>
    </source>
</evidence>
<comment type="subcellular location">
    <subcellularLocation>
        <location evidence="1">Cell membrane</location>
        <topology evidence="1">Peripheral membrane protein</topology>
    </subcellularLocation>
</comment>
<dbReference type="InterPro" id="IPR017871">
    <property type="entry name" value="ABC_transporter-like_CS"/>
</dbReference>
<accession>A0A4Y3WKA5</accession>
<name>A0A4Y3WKA5_9PSEU</name>
<dbReference type="GO" id="GO:0006826">
    <property type="term" value="P:iron ion transport"/>
    <property type="evidence" value="ECO:0007669"/>
    <property type="project" value="UniProtKB-KW"/>
</dbReference>
<keyword evidence="5" id="KW-0547">Nucleotide-binding</keyword>
<dbReference type="GO" id="GO:0005524">
    <property type="term" value="F:ATP binding"/>
    <property type="evidence" value="ECO:0007669"/>
    <property type="project" value="UniProtKB-KW"/>
</dbReference>
<keyword evidence="3" id="KW-1003">Cell membrane</keyword>
<dbReference type="PROSITE" id="PS50893">
    <property type="entry name" value="ABC_TRANSPORTER_2"/>
    <property type="match status" value="1"/>
</dbReference>
<feature type="domain" description="ABC transporter" evidence="10">
    <location>
        <begin position="5"/>
        <end position="241"/>
    </location>
</feature>
<dbReference type="OrthoDB" id="3426016at2"/>
<sequence>MTTPLRADGVRVRFGTRTVLDRVDLAVAPGEWLALVGRNGCGKTTLLRVLAGLHRPDAGRALLDGRPVLDLPRRQVARGLAVLPQALPAVGALTVRRLVAQGRYAVRGPLGMLGGGVDDAVETALDDCGVRRFGDAPVDRLSGGERQRVRLALALAQDAPVLLLDEPTTFLDVRHQLEVLDLVRRLAAERSLTVVSVLHDLAHAARCADRVVALREGRVHADGPPAEVIDERLLREVFGVVGRVHADRSGGRLGVSYDEPAAPP</sequence>
<evidence type="ECO:0000256" key="7">
    <source>
        <dbReference type="ARBA" id="ARBA00023004"/>
    </source>
</evidence>
<proteinExistence type="predicted"/>
<dbReference type="PROSITE" id="PS00211">
    <property type="entry name" value="ABC_TRANSPORTER_1"/>
    <property type="match status" value="1"/>
</dbReference>
<dbReference type="InterPro" id="IPR051535">
    <property type="entry name" value="Siderophore_ABC-ATPase"/>
</dbReference>
<evidence type="ECO:0000313" key="11">
    <source>
        <dbReference type="EMBL" id="GEC18928.1"/>
    </source>
</evidence>